<feature type="region of interest" description="Disordered" evidence="1">
    <location>
        <begin position="254"/>
        <end position="282"/>
    </location>
</feature>
<dbReference type="EMBL" id="ML993616">
    <property type="protein sequence ID" value="KAF2162003.1"/>
    <property type="molecule type" value="Genomic_DNA"/>
</dbReference>
<accession>A0A6A6C501</accession>
<feature type="compositionally biased region" description="Acidic residues" evidence="1">
    <location>
        <begin position="254"/>
        <end position="264"/>
    </location>
</feature>
<feature type="compositionally biased region" description="Basic and acidic residues" evidence="1">
    <location>
        <begin position="269"/>
        <end position="282"/>
    </location>
</feature>
<protein>
    <submittedName>
        <fullName evidence="2">Uncharacterized protein</fullName>
    </submittedName>
</protein>
<evidence type="ECO:0000313" key="2">
    <source>
        <dbReference type="EMBL" id="KAF2162003.1"/>
    </source>
</evidence>
<dbReference type="AlphaFoldDB" id="A0A6A6C501"/>
<name>A0A6A6C501_ZASCE</name>
<keyword evidence="3" id="KW-1185">Reference proteome</keyword>
<organism evidence="2 3">
    <name type="scientific">Zasmidium cellare ATCC 36951</name>
    <dbReference type="NCBI Taxonomy" id="1080233"/>
    <lineage>
        <taxon>Eukaryota</taxon>
        <taxon>Fungi</taxon>
        <taxon>Dikarya</taxon>
        <taxon>Ascomycota</taxon>
        <taxon>Pezizomycotina</taxon>
        <taxon>Dothideomycetes</taxon>
        <taxon>Dothideomycetidae</taxon>
        <taxon>Mycosphaerellales</taxon>
        <taxon>Mycosphaerellaceae</taxon>
        <taxon>Zasmidium</taxon>
    </lineage>
</organism>
<evidence type="ECO:0000313" key="3">
    <source>
        <dbReference type="Proteomes" id="UP000799537"/>
    </source>
</evidence>
<reference evidence="2" key="1">
    <citation type="journal article" date="2020" name="Stud. Mycol.">
        <title>101 Dothideomycetes genomes: a test case for predicting lifestyles and emergence of pathogens.</title>
        <authorList>
            <person name="Haridas S."/>
            <person name="Albert R."/>
            <person name="Binder M."/>
            <person name="Bloem J."/>
            <person name="Labutti K."/>
            <person name="Salamov A."/>
            <person name="Andreopoulos B."/>
            <person name="Baker S."/>
            <person name="Barry K."/>
            <person name="Bills G."/>
            <person name="Bluhm B."/>
            <person name="Cannon C."/>
            <person name="Castanera R."/>
            <person name="Culley D."/>
            <person name="Daum C."/>
            <person name="Ezra D."/>
            <person name="Gonzalez J."/>
            <person name="Henrissat B."/>
            <person name="Kuo A."/>
            <person name="Liang C."/>
            <person name="Lipzen A."/>
            <person name="Lutzoni F."/>
            <person name="Magnuson J."/>
            <person name="Mondo S."/>
            <person name="Nolan M."/>
            <person name="Ohm R."/>
            <person name="Pangilinan J."/>
            <person name="Park H.-J."/>
            <person name="Ramirez L."/>
            <person name="Alfaro M."/>
            <person name="Sun H."/>
            <person name="Tritt A."/>
            <person name="Yoshinaga Y."/>
            <person name="Zwiers L.-H."/>
            <person name="Turgeon B."/>
            <person name="Goodwin S."/>
            <person name="Spatafora J."/>
            <person name="Crous P."/>
            <person name="Grigoriev I."/>
        </authorList>
    </citation>
    <scope>NUCLEOTIDE SEQUENCE</scope>
    <source>
        <strain evidence="2">ATCC 36951</strain>
    </source>
</reference>
<proteinExistence type="predicted"/>
<gene>
    <name evidence="2" type="ORF">M409DRAFT_27728</name>
</gene>
<evidence type="ECO:0000256" key="1">
    <source>
        <dbReference type="SAM" id="MobiDB-lite"/>
    </source>
</evidence>
<dbReference type="GeneID" id="54561974"/>
<dbReference type="Proteomes" id="UP000799537">
    <property type="component" value="Unassembled WGS sequence"/>
</dbReference>
<sequence>MPCDSNVHSHTWAPPGSVMVGFFTPDECESICAYCPLPPDGGERMKFEGLRDHVLAEHFPSDADAMSEIAEHKALRTALRNYKKPQQAVSPVADQRLARIRLKVYHEALFVRVDRRVALQALATRHLREAIKSHSTSFARGSSTHNAFIDSITASFTTTHAPEIWSNSKHHRGHLAKAIPLYDDKWTMSSNMRLDILGPVCTIDNSMPASRKREWNKRNSGTTLTDEVNFQNSSFGIVMRHYFAALYDLVVGGGDEEGEGEEQELGSGKSEEELRWEVVKGD</sequence>
<dbReference type="RefSeq" id="XP_033662892.1">
    <property type="nucleotide sequence ID" value="XM_033808702.1"/>
</dbReference>